<evidence type="ECO:0000313" key="3">
    <source>
        <dbReference type="WBParaSite" id="TCNE_0001294201-mRNA-1"/>
    </source>
</evidence>
<evidence type="ECO:0000313" key="1">
    <source>
        <dbReference type="EMBL" id="VDM44263.1"/>
    </source>
</evidence>
<reference evidence="1 2" key="2">
    <citation type="submission" date="2018-11" db="EMBL/GenBank/DDBJ databases">
        <authorList>
            <consortium name="Pathogen Informatics"/>
        </authorList>
    </citation>
    <scope>NUCLEOTIDE SEQUENCE [LARGE SCALE GENOMIC DNA]</scope>
</reference>
<reference evidence="3" key="1">
    <citation type="submission" date="2016-06" db="UniProtKB">
        <authorList>
            <consortium name="WormBaseParasite"/>
        </authorList>
    </citation>
    <scope>IDENTIFICATION</scope>
</reference>
<organism evidence="2 3">
    <name type="scientific">Toxocara canis</name>
    <name type="common">Canine roundworm</name>
    <dbReference type="NCBI Taxonomy" id="6265"/>
    <lineage>
        <taxon>Eukaryota</taxon>
        <taxon>Metazoa</taxon>
        <taxon>Ecdysozoa</taxon>
        <taxon>Nematoda</taxon>
        <taxon>Chromadorea</taxon>
        <taxon>Rhabditida</taxon>
        <taxon>Spirurina</taxon>
        <taxon>Ascaridomorpha</taxon>
        <taxon>Ascaridoidea</taxon>
        <taxon>Toxocaridae</taxon>
        <taxon>Toxocara</taxon>
    </lineage>
</organism>
<sequence>MREQPVRTAYYPPVSSRMHASEPRVPIAFRTAEAAYQQNRLLTPFLAARMVHQKKYLLIAFISSLFSRNISAGVICCF</sequence>
<proteinExistence type="predicted"/>
<accession>A0A183UWS2</accession>
<dbReference type="EMBL" id="UYWY01021489">
    <property type="protein sequence ID" value="VDM44263.1"/>
    <property type="molecule type" value="Genomic_DNA"/>
</dbReference>
<dbReference type="AlphaFoldDB" id="A0A183UWS2"/>
<evidence type="ECO:0000313" key="2">
    <source>
        <dbReference type="Proteomes" id="UP000050794"/>
    </source>
</evidence>
<gene>
    <name evidence="1" type="ORF">TCNE_LOCUS12942</name>
</gene>
<keyword evidence="2" id="KW-1185">Reference proteome</keyword>
<dbReference type="Proteomes" id="UP000050794">
    <property type="component" value="Unassembled WGS sequence"/>
</dbReference>
<protein>
    <submittedName>
        <fullName evidence="1 3">Uncharacterized protein</fullName>
    </submittedName>
</protein>
<dbReference type="WBParaSite" id="TCNE_0001294201-mRNA-1">
    <property type="protein sequence ID" value="TCNE_0001294201-mRNA-1"/>
    <property type="gene ID" value="TCNE_0001294201"/>
</dbReference>
<name>A0A183UWS2_TOXCA</name>